<dbReference type="Gene3D" id="3.40.50.300">
    <property type="entry name" value="P-loop containing nucleotide triphosphate hydrolases"/>
    <property type="match status" value="1"/>
</dbReference>
<organism evidence="5">
    <name type="scientific">Thermodesulfovibrio obliviosus</name>
    <dbReference type="NCBI Taxonomy" id="3118332"/>
    <lineage>
        <taxon>Bacteria</taxon>
        <taxon>Pseudomonadati</taxon>
        <taxon>Nitrospirota</taxon>
        <taxon>Thermodesulfovibrionia</taxon>
        <taxon>Thermodesulfovibrionales</taxon>
        <taxon>Thermodesulfovibrionaceae</taxon>
        <taxon>Thermodesulfovibrio</taxon>
    </lineage>
</organism>
<dbReference type="Gene3D" id="3.30.870.10">
    <property type="entry name" value="Endonuclease Chain A"/>
    <property type="match status" value="1"/>
</dbReference>
<accession>A0AAU8GZL5</accession>
<evidence type="ECO:0000256" key="1">
    <source>
        <dbReference type="ARBA" id="ARBA00022801"/>
    </source>
</evidence>
<feature type="domain" description="Helicase C-terminal" evidence="4">
    <location>
        <begin position="725"/>
        <end position="908"/>
    </location>
</feature>
<dbReference type="InterPro" id="IPR000330">
    <property type="entry name" value="SNF2_N"/>
</dbReference>
<proteinExistence type="predicted"/>
<dbReference type="PANTHER" id="PTHR10799">
    <property type="entry name" value="SNF2/RAD54 HELICASE FAMILY"/>
    <property type="match status" value="1"/>
</dbReference>
<dbReference type="EMBL" id="CP144374">
    <property type="protein sequence ID" value="XCH47945.1"/>
    <property type="molecule type" value="Genomic_DNA"/>
</dbReference>
<dbReference type="Pfam" id="PF13091">
    <property type="entry name" value="PLDc_2"/>
    <property type="match status" value="1"/>
</dbReference>
<gene>
    <name evidence="5" type="ORF">V4D31_06240</name>
</gene>
<dbReference type="InterPro" id="IPR049730">
    <property type="entry name" value="SNF2/RAD54-like_C"/>
</dbReference>
<name>A0AAU8GZL5_9BACT</name>
<keyword evidence="5" id="KW-0547">Nucleotide-binding</keyword>
<dbReference type="RefSeq" id="WP_353685602.1">
    <property type="nucleotide sequence ID" value="NZ_CP144374.1"/>
</dbReference>
<evidence type="ECO:0000259" key="4">
    <source>
        <dbReference type="PROSITE" id="PS51194"/>
    </source>
</evidence>
<dbReference type="SMART" id="SM00487">
    <property type="entry name" value="DEXDc"/>
    <property type="match status" value="1"/>
</dbReference>
<evidence type="ECO:0000256" key="2">
    <source>
        <dbReference type="SAM" id="Coils"/>
    </source>
</evidence>
<evidence type="ECO:0000259" key="3">
    <source>
        <dbReference type="PROSITE" id="PS51192"/>
    </source>
</evidence>
<dbReference type="InterPro" id="IPR001650">
    <property type="entry name" value="Helicase_C-like"/>
</dbReference>
<dbReference type="AlphaFoldDB" id="A0AAU8GZL5"/>
<dbReference type="PROSITE" id="PS51194">
    <property type="entry name" value="HELICASE_CTER"/>
    <property type="match status" value="1"/>
</dbReference>
<dbReference type="GO" id="GO:0016787">
    <property type="term" value="F:hydrolase activity"/>
    <property type="evidence" value="ECO:0007669"/>
    <property type="project" value="UniProtKB-KW"/>
</dbReference>
<dbReference type="InterPro" id="IPR038718">
    <property type="entry name" value="SNF2-like_sf"/>
</dbReference>
<dbReference type="GO" id="GO:0005524">
    <property type="term" value="F:ATP binding"/>
    <property type="evidence" value="ECO:0007669"/>
    <property type="project" value="InterPro"/>
</dbReference>
<dbReference type="InterPro" id="IPR025202">
    <property type="entry name" value="PLD-like_dom"/>
</dbReference>
<dbReference type="GO" id="GO:0004386">
    <property type="term" value="F:helicase activity"/>
    <property type="evidence" value="ECO:0007669"/>
    <property type="project" value="UniProtKB-KW"/>
</dbReference>
<reference evidence="5" key="1">
    <citation type="submission" date="2024-01" db="EMBL/GenBank/DDBJ databases">
        <title>The first autotrophic representatives of the genus Thermodesulfovibrio.</title>
        <authorList>
            <person name="Maltseva A.I."/>
            <person name="Elcheninov A.G."/>
            <person name="Kublanov I.V."/>
            <person name="Lebedinsky A.V."/>
            <person name="Frolov E.N."/>
        </authorList>
    </citation>
    <scope>NUCLEOTIDE SEQUENCE</scope>
    <source>
        <strain evidence="5">3462-1</strain>
    </source>
</reference>
<sequence>MGFDMFITNTSEKNLEKRLKELIKNSAELKFLVGFFYFSGFKVLYKILRELYEEGKLKEGFLKILVGLNIDSGVYGIYEGAKRLKVFNSNIIKDDFFQSFKKAFTSADLDNSEVYEQVDFFKRLFLENKLIIRKTKEPNHAKLYIFSMDENSKVILPGLFITGSSNLTRAGLESQDEFNVEIKDYGFEDAKNYFDNFWERAIELTPEDVQKLIEILENETFFRNITPFEAYAYLLKIYLDLHQGLYPVQDLRRLLLERKYKPYDYQLSAVSQAVANCEAHSGCILADVVGLGKTIIACLTAKALGKRGIVICPPHLIGDNAKTSGWKKYLEDFKLWDWEVWSLGKLEDALKFVNNNHDFEMVIVDEAHRFRNERTQNYHYLREICRGKTVLLLSATPFNNSPSDIFALLKLFTIPKKSSIVYDGDLEARFKQYETEFKKLAYIKKYWNSSDPKRKSRALRFYQDLFLKKVSSLNSEHLIEVNQRVKKIARKIRSILEPVVIRRNRLDLKYFKDKERIEFPEVKDPIEAFYELTDEQLEFYDKVINSFYTVDEGGRFKGAIYLPILYEKGISRDLFDEPEIYLEKKEDPFLYTYQKSLYDLMRRLLVKRFESSFKAFYESLGNFMKVYEKALEFAQKTNKFILDRRLIERIYEKDEEEILEILENYKKQLEEEKLDSSFYKVYDINKFKLRDEFFRDIESDIQLFKELKEEMEDLNLLEEDPKAQKLVEVVKEFNEKRRKVVIYTEYIDTAKYLKEILNEHFGSRVLTAAGNLSKTIIKKIYANFDAQYKEQRDEYDILLTTDKLSEGFNLNRAGEVINYDIPWNPVRVIQRVGRINRIAKKVYDEIYIVNFFPTQKGADYVRSREIAQTKMFMIHNVLGEDAKIFSPDEEPQSSELYRRLTTKPQDEEEESFYTKVFKEYDRILTEHRELVESLKDLPSRIKVAKTESENELMVFIKRGKDLFVGYQRYDERAAKTTTFEEVFEKIKAHPEERQLPLSSDFWEVYHQILEKSFPAKNDIRTSSKDLFESSQRALKLILEMPYEELNNYHSFISDLIEDITRYRTLSEYVIGKIADFEDICKKIRNYEQEGNKEKLKGLLEKLVSKLEEIKSEIGEDFLDKIEKFLKEKPEEVIIAIENQKIDGKSYVKRYSS</sequence>
<dbReference type="CDD" id="cd09178">
    <property type="entry name" value="PLDc_N_Snf2_like"/>
    <property type="match status" value="1"/>
</dbReference>
<dbReference type="InterPro" id="IPR014001">
    <property type="entry name" value="Helicase_ATP-bd"/>
</dbReference>
<feature type="coiled-coil region" evidence="2">
    <location>
        <begin position="651"/>
        <end position="717"/>
    </location>
</feature>
<dbReference type="Pfam" id="PF00176">
    <property type="entry name" value="SNF2-rel_dom"/>
    <property type="match status" value="1"/>
</dbReference>
<dbReference type="SMART" id="SM00490">
    <property type="entry name" value="HELICc"/>
    <property type="match status" value="1"/>
</dbReference>
<protein>
    <submittedName>
        <fullName evidence="5">Helicase-related protein</fullName>
    </submittedName>
</protein>
<keyword evidence="5" id="KW-0067">ATP-binding</keyword>
<dbReference type="SUPFAM" id="SSF52540">
    <property type="entry name" value="P-loop containing nucleoside triphosphate hydrolases"/>
    <property type="match status" value="2"/>
</dbReference>
<dbReference type="Gene3D" id="3.40.50.10810">
    <property type="entry name" value="Tandem AAA-ATPase domain"/>
    <property type="match status" value="1"/>
</dbReference>
<feature type="domain" description="Helicase ATP-binding" evidence="3">
    <location>
        <begin position="274"/>
        <end position="415"/>
    </location>
</feature>
<dbReference type="CDD" id="cd18793">
    <property type="entry name" value="SF2_C_SNF"/>
    <property type="match status" value="1"/>
</dbReference>
<evidence type="ECO:0000313" key="5">
    <source>
        <dbReference type="EMBL" id="XCH47945.1"/>
    </source>
</evidence>
<keyword evidence="2" id="KW-0175">Coiled coil</keyword>
<dbReference type="Pfam" id="PF00271">
    <property type="entry name" value="Helicase_C"/>
    <property type="match status" value="1"/>
</dbReference>
<keyword evidence="1" id="KW-0378">Hydrolase</keyword>
<dbReference type="KEGG" id="tob:V4D31_06240"/>
<dbReference type="InterPro" id="IPR027417">
    <property type="entry name" value="P-loop_NTPase"/>
</dbReference>
<keyword evidence="5" id="KW-0347">Helicase</keyword>
<dbReference type="PROSITE" id="PS51192">
    <property type="entry name" value="HELICASE_ATP_BIND_1"/>
    <property type="match status" value="1"/>
</dbReference>